<dbReference type="PANTHER" id="PTHR43431">
    <property type="entry name" value="OXIDOREDUCTASE, SHORT CHAIN DEHYDROGENASE/REDUCTASE FAMILY (AFU_ORTHOLOGUE AFUA_5G14000)"/>
    <property type="match status" value="1"/>
</dbReference>
<organism evidence="1 2">
    <name type="scientific">Gonapodya prolifera (strain JEL478)</name>
    <name type="common">Monoblepharis prolifera</name>
    <dbReference type="NCBI Taxonomy" id="1344416"/>
    <lineage>
        <taxon>Eukaryota</taxon>
        <taxon>Fungi</taxon>
        <taxon>Fungi incertae sedis</taxon>
        <taxon>Chytridiomycota</taxon>
        <taxon>Chytridiomycota incertae sedis</taxon>
        <taxon>Monoblepharidomycetes</taxon>
        <taxon>Monoblepharidales</taxon>
        <taxon>Gonapodyaceae</taxon>
        <taxon>Gonapodya</taxon>
    </lineage>
</organism>
<dbReference type="AlphaFoldDB" id="A0A138ZYI4"/>
<dbReference type="Gene3D" id="3.40.50.720">
    <property type="entry name" value="NAD(P)-binding Rossmann-like Domain"/>
    <property type="match status" value="1"/>
</dbReference>
<gene>
    <name evidence="1" type="ORF">M427DRAFT_64635</name>
</gene>
<dbReference type="PANTHER" id="PTHR43431:SF7">
    <property type="entry name" value="OXIDOREDUCTASE, SHORT CHAIN DEHYDROGENASE_REDUCTASE FAMILY (AFU_ORTHOLOGUE AFUA_5G14000)"/>
    <property type="match status" value="1"/>
</dbReference>
<accession>A0A138ZYI4</accession>
<dbReference type="PRINTS" id="PR00081">
    <property type="entry name" value="GDHRDH"/>
</dbReference>
<name>A0A138ZYI4_GONPJ</name>
<reference evidence="1 2" key="1">
    <citation type="journal article" date="2015" name="Genome Biol. Evol.">
        <title>Phylogenomic analyses indicate that early fungi evolved digesting cell walls of algal ancestors of land plants.</title>
        <authorList>
            <person name="Chang Y."/>
            <person name="Wang S."/>
            <person name="Sekimoto S."/>
            <person name="Aerts A.L."/>
            <person name="Choi C."/>
            <person name="Clum A."/>
            <person name="LaButti K.M."/>
            <person name="Lindquist E.A."/>
            <person name="Yee Ngan C."/>
            <person name="Ohm R.A."/>
            <person name="Salamov A.A."/>
            <person name="Grigoriev I.V."/>
            <person name="Spatafora J.W."/>
            <person name="Berbee M.L."/>
        </authorList>
    </citation>
    <scope>NUCLEOTIDE SEQUENCE [LARGE SCALE GENOMIC DNA]</scope>
    <source>
        <strain evidence="1 2">JEL478</strain>
    </source>
</reference>
<evidence type="ECO:0000313" key="2">
    <source>
        <dbReference type="Proteomes" id="UP000070544"/>
    </source>
</evidence>
<dbReference type="SUPFAM" id="SSF51735">
    <property type="entry name" value="NAD(P)-binding Rossmann-fold domains"/>
    <property type="match status" value="1"/>
</dbReference>
<dbReference type="InterPro" id="IPR002347">
    <property type="entry name" value="SDR_fam"/>
</dbReference>
<dbReference type="InterPro" id="IPR036291">
    <property type="entry name" value="NAD(P)-bd_dom_sf"/>
</dbReference>
<keyword evidence="2" id="KW-1185">Reference proteome</keyword>
<protein>
    <submittedName>
        <fullName evidence="1">Short-chain dehydrogenase/reductase SDR</fullName>
    </submittedName>
</protein>
<dbReference type="OrthoDB" id="5399006at2759"/>
<dbReference type="STRING" id="1344416.A0A138ZYI4"/>
<sequence>MPGLVIVIGVGPGIGAAVARKFAERGHTVCMMARTTKFMENTDKEIKDAGGKSFMVLTDCTQPERLKQSISEARAQVAPDMPLDCLVYNAAARIEMPVMKLTEKHMETSYRLNILAPFVCAQVVVPIMEKQGFGAILITGATASIRGNPNFVAFASTKHGKRALAQSLAKEIGPLGIHVAHFIIDGAVSNSRIRHVFPGREWGPPERSMSPDAISEVYYQVFQQDRSAWTFELDLRPFTEKF</sequence>
<dbReference type="EMBL" id="KQ965883">
    <property type="protein sequence ID" value="KXS09173.1"/>
    <property type="molecule type" value="Genomic_DNA"/>
</dbReference>
<evidence type="ECO:0000313" key="1">
    <source>
        <dbReference type="EMBL" id="KXS09173.1"/>
    </source>
</evidence>
<dbReference type="Pfam" id="PF00106">
    <property type="entry name" value="adh_short"/>
    <property type="match status" value="1"/>
</dbReference>
<proteinExistence type="predicted"/>
<dbReference type="Proteomes" id="UP000070544">
    <property type="component" value="Unassembled WGS sequence"/>
</dbReference>
<dbReference type="OMA" id="TQPRSTW"/>